<comment type="caution">
    <text evidence="1">The sequence shown here is derived from an EMBL/GenBank/DDBJ whole genome shotgun (WGS) entry which is preliminary data.</text>
</comment>
<gene>
    <name evidence="1" type="ORF">XPR_1135</name>
</gene>
<sequence length="179" mass="19409">MHGAALTARTDREPLRVTIDSSTSAEPASVLCVGDIGLDAPAALLARYGLRLHRMEAGAPIPGSFWGEPEAGIIGCDVYVRDDTPVHSLLHEAGHLIVLPADKRAAVHTDATDSVDEEDATCYLQILLAEQLPGVGSARLMTDMDTWGYTYRLGSTRAWFEQDAENARSWLLARNLLPQ</sequence>
<name>W4SD47_9XANT</name>
<evidence type="ECO:0000313" key="1">
    <source>
        <dbReference type="EMBL" id="GAE54500.1"/>
    </source>
</evidence>
<dbReference type="EMBL" id="BAVC01000070">
    <property type="protein sequence ID" value="GAE54500.1"/>
    <property type="molecule type" value="Genomic_DNA"/>
</dbReference>
<dbReference type="AlphaFoldDB" id="W4SD47"/>
<organism evidence="1 2">
    <name type="scientific">Xanthomonas arboricola pv. pruni MAFF 301420</name>
    <dbReference type="NCBI Taxonomy" id="1418095"/>
    <lineage>
        <taxon>Bacteria</taxon>
        <taxon>Pseudomonadati</taxon>
        <taxon>Pseudomonadota</taxon>
        <taxon>Gammaproteobacteria</taxon>
        <taxon>Lysobacterales</taxon>
        <taxon>Lysobacteraceae</taxon>
        <taxon>Xanthomonas</taxon>
    </lineage>
</organism>
<accession>W4SD47</accession>
<protein>
    <submittedName>
        <fullName evidence="1">Uncharacterized protein</fullName>
    </submittedName>
</protein>
<proteinExistence type="predicted"/>
<evidence type="ECO:0000313" key="2">
    <source>
        <dbReference type="Proteomes" id="UP000019084"/>
    </source>
</evidence>
<reference evidence="1 2" key="1">
    <citation type="submission" date="2014-01" db="EMBL/GenBank/DDBJ databases">
        <title>Genome sequence and analysis of Xanthomonas arboricola pv. pruni.</title>
        <authorList>
            <person name="Fujikawa T."/>
            <person name="Nakazono-Nagaoka E."/>
        </authorList>
    </citation>
    <scope>NUCLEOTIDE SEQUENCE [LARGE SCALE GENOMIC DNA]</scope>
    <source>
        <strain evidence="2">MAFF 301420</strain>
    </source>
</reference>
<dbReference type="Proteomes" id="UP000019084">
    <property type="component" value="Unassembled WGS sequence"/>
</dbReference>